<dbReference type="EMBL" id="CAEY01001585">
    <property type="status" value="NOT_ANNOTATED_CDS"/>
    <property type="molecule type" value="Genomic_DNA"/>
</dbReference>
<dbReference type="OrthoDB" id="10006997at2759"/>
<dbReference type="SUPFAM" id="SSF55753">
    <property type="entry name" value="Actin depolymerizing proteins"/>
    <property type="match status" value="2"/>
</dbReference>
<evidence type="ECO:0000256" key="8">
    <source>
        <dbReference type="ARBA" id="ARBA00038532"/>
    </source>
</evidence>
<comment type="subunit">
    <text evidence="8">Interacts with G-actin; ADP-actin form.</text>
</comment>
<keyword evidence="14" id="KW-1185">Reference proteome</keyword>
<feature type="domain" description="ADF-H" evidence="12">
    <location>
        <begin position="4"/>
        <end position="143"/>
    </location>
</feature>
<keyword evidence="7" id="KW-0206">Cytoskeleton</keyword>
<dbReference type="GO" id="GO:0010976">
    <property type="term" value="P:positive regulation of neuron projection development"/>
    <property type="evidence" value="ECO:0007669"/>
    <property type="project" value="TreeGrafter"/>
</dbReference>
<dbReference type="eggNOG" id="KOG1747">
    <property type="taxonomic scope" value="Eukaryota"/>
</dbReference>
<evidence type="ECO:0000256" key="1">
    <source>
        <dbReference type="ARBA" id="ARBA00004245"/>
    </source>
</evidence>
<dbReference type="Proteomes" id="UP000015104">
    <property type="component" value="Unassembled WGS sequence"/>
</dbReference>
<dbReference type="GO" id="GO:0051016">
    <property type="term" value="P:barbed-end actin filament capping"/>
    <property type="evidence" value="ECO:0007669"/>
    <property type="project" value="TreeGrafter"/>
</dbReference>
<dbReference type="InterPro" id="IPR028458">
    <property type="entry name" value="Twinfilin"/>
</dbReference>
<dbReference type="GO" id="GO:0010591">
    <property type="term" value="P:regulation of lamellipodium assembly"/>
    <property type="evidence" value="ECO:0007669"/>
    <property type="project" value="TreeGrafter"/>
</dbReference>
<reference evidence="13" key="2">
    <citation type="submission" date="2015-06" db="UniProtKB">
        <authorList>
            <consortium name="EnsemblMetazoa"/>
        </authorList>
    </citation>
    <scope>IDENTIFICATION</scope>
</reference>
<dbReference type="AlphaFoldDB" id="T1K5C3"/>
<dbReference type="FunFam" id="3.40.20.10:FF:000007">
    <property type="entry name" value="Twinfilin-1 isoform 1"/>
    <property type="match status" value="1"/>
</dbReference>
<dbReference type="HOGENOM" id="CLU_031995_0_1_1"/>
<reference evidence="14" key="1">
    <citation type="submission" date="2011-08" db="EMBL/GenBank/DDBJ databases">
        <authorList>
            <person name="Rombauts S."/>
        </authorList>
    </citation>
    <scope>NUCLEOTIDE SEQUENCE</scope>
    <source>
        <strain evidence="14">London</strain>
    </source>
</reference>
<accession>T1K5C3</accession>
<dbReference type="STRING" id="32264.T1K5C3"/>
<evidence type="ECO:0000256" key="2">
    <source>
        <dbReference type="ARBA" id="ARBA00004544"/>
    </source>
</evidence>
<proteinExistence type="inferred from homology"/>
<dbReference type="InterPro" id="IPR029006">
    <property type="entry name" value="ADF-H/Gelsolin-like_dom_sf"/>
</dbReference>
<evidence type="ECO:0000256" key="11">
    <source>
        <dbReference type="SAM" id="MobiDB-lite"/>
    </source>
</evidence>
<dbReference type="CDD" id="cd11285">
    <property type="entry name" value="ADF_Twf-N_like"/>
    <property type="match status" value="1"/>
</dbReference>
<dbReference type="PANTHER" id="PTHR13759:SF1">
    <property type="entry name" value="TWINFILIN"/>
    <property type="match status" value="1"/>
</dbReference>
<dbReference type="SMART" id="SM00102">
    <property type="entry name" value="ADF"/>
    <property type="match status" value="2"/>
</dbReference>
<organism evidence="13 14">
    <name type="scientific">Tetranychus urticae</name>
    <name type="common">Two-spotted spider mite</name>
    <dbReference type="NCBI Taxonomy" id="32264"/>
    <lineage>
        <taxon>Eukaryota</taxon>
        <taxon>Metazoa</taxon>
        <taxon>Ecdysozoa</taxon>
        <taxon>Arthropoda</taxon>
        <taxon>Chelicerata</taxon>
        <taxon>Arachnida</taxon>
        <taxon>Acari</taxon>
        <taxon>Acariformes</taxon>
        <taxon>Trombidiformes</taxon>
        <taxon>Prostigmata</taxon>
        <taxon>Eleutherengona</taxon>
        <taxon>Raphignathae</taxon>
        <taxon>Tetranychoidea</taxon>
        <taxon>Tetranychidae</taxon>
        <taxon>Tetranychus</taxon>
    </lineage>
</organism>
<evidence type="ECO:0000256" key="7">
    <source>
        <dbReference type="ARBA" id="ARBA00023212"/>
    </source>
</evidence>
<sequence length="359" mass="40351">MSHSSNIQLDDNLIDFINKAKQKGNIRAVKILIKDEKLVLDDHVEPQGSWKDDFIQSVKKMFLDKEPCYVLLRLDSAGNSDDANYDWILICWSPDDSHVRQKMLYASTKSILKLTFTFSSTLNDIFATCQDDFNPLISGDYFKTAKQISDDLLTVQEQDLRNVKREEALSRSVNAPGTHSIPGIEFPITDEAVDGILRFKEGSIGFAEFSLDLSKEMIQLESTEDASKFDVKTLGSRMPTKNPRYILFVYPHQYEGASLKSIIFVYWVPGSGCSIKEKMLYSTCKLPLLAAIQDARKFGIEITKKLEIDDIDELKEDNLLNELHPPNSASASKPVSFAKPQGPAGKRGAKRLIRTGNDA</sequence>
<dbReference type="Gene3D" id="3.40.20.10">
    <property type="entry name" value="Severin"/>
    <property type="match status" value="2"/>
</dbReference>
<dbReference type="GO" id="GO:0005884">
    <property type="term" value="C:actin filament"/>
    <property type="evidence" value="ECO:0007669"/>
    <property type="project" value="TreeGrafter"/>
</dbReference>
<dbReference type="InterPro" id="IPR002108">
    <property type="entry name" value="ADF-H"/>
</dbReference>
<feature type="region of interest" description="Disordered" evidence="11">
    <location>
        <begin position="322"/>
        <end position="359"/>
    </location>
</feature>
<evidence type="ECO:0000256" key="9">
    <source>
        <dbReference type="ARBA" id="ARBA00056419"/>
    </source>
</evidence>
<feature type="domain" description="ADF-H" evidence="12">
    <location>
        <begin position="183"/>
        <end position="324"/>
    </location>
</feature>
<name>T1K5C3_TETUR</name>
<evidence type="ECO:0000256" key="4">
    <source>
        <dbReference type="ARBA" id="ARBA00022490"/>
    </source>
</evidence>
<dbReference type="GO" id="GO:0003785">
    <property type="term" value="F:actin monomer binding"/>
    <property type="evidence" value="ECO:0007669"/>
    <property type="project" value="TreeGrafter"/>
</dbReference>
<dbReference type="GO" id="GO:0051015">
    <property type="term" value="F:actin filament binding"/>
    <property type="evidence" value="ECO:0007669"/>
    <property type="project" value="TreeGrafter"/>
</dbReference>
<dbReference type="GO" id="GO:0030042">
    <property type="term" value="P:actin filament depolymerization"/>
    <property type="evidence" value="ECO:0007669"/>
    <property type="project" value="TreeGrafter"/>
</dbReference>
<evidence type="ECO:0000313" key="13">
    <source>
        <dbReference type="EnsemblMetazoa" id="tetur05g05760.1"/>
    </source>
</evidence>
<dbReference type="KEGG" id="tut:107360411"/>
<keyword evidence="6" id="KW-0009">Actin-binding</keyword>
<evidence type="ECO:0000256" key="3">
    <source>
        <dbReference type="ARBA" id="ARBA00009557"/>
    </source>
</evidence>
<comment type="similarity">
    <text evidence="3">Belongs to the actin-binding proteins ADF family. Twinfilin subfamily.</text>
</comment>
<evidence type="ECO:0000259" key="12">
    <source>
        <dbReference type="PROSITE" id="PS51263"/>
    </source>
</evidence>
<dbReference type="PROSITE" id="PS51263">
    <property type="entry name" value="ADF_H"/>
    <property type="match status" value="2"/>
</dbReference>
<dbReference type="CDD" id="cd11284">
    <property type="entry name" value="ADF_Twf-C_like"/>
    <property type="match status" value="1"/>
</dbReference>
<keyword evidence="5" id="KW-0677">Repeat</keyword>
<dbReference type="FunFam" id="3.40.20.10:FF:000042">
    <property type="entry name" value="Actin depolymerizing protein"/>
    <property type="match status" value="1"/>
</dbReference>
<evidence type="ECO:0000256" key="10">
    <source>
        <dbReference type="ARBA" id="ARBA00069496"/>
    </source>
</evidence>
<dbReference type="OMA" id="YLFKHTH"/>
<evidence type="ECO:0000256" key="5">
    <source>
        <dbReference type="ARBA" id="ARBA00022737"/>
    </source>
</evidence>
<dbReference type="GO" id="GO:0005938">
    <property type="term" value="C:cell cortex"/>
    <property type="evidence" value="ECO:0007669"/>
    <property type="project" value="UniProtKB-SubCell"/>
</dbReference>
<keyword evidence="4" id="KW-0963">Cytoplasm</keyword>
<dbReference type="PANTHER" id="PTHR13759">
    <property type="entry name" value="TWINFILIN"/>
    <property type="match status" value="1"/>
</dbReference>
<dbReference type="EnsemblMetazoa" id="tetur05g05760.1">
    <property type="protein sequence ID" value="tetur05g05760.1"/>
    <property type="gene ID" value="tetur05g05760"/>
</dbReference>
<evidence type="ECO:0000256" key="6">
    <source>
        <dbReference type="ARBA" id="ARBA00023203"/>
    </source>
</evidence>
<evidence type="ECO:0000313" key="14">
    <source>
        <dbReference type="Proteomes" id="UP000015104"/>
    </source>
</evidence>
<gene>
    <name evidence="13" type="primary">107360411</name>
</gene>
<protein>
    <recommendedName>
        <fullName evidence="10">Twinfilin</fullName>
    </recommendedName>
</protein>
<comment type="function">
    <text evidence="9">Actin-binding protein involved in motile and morphological processes. Inhibits actin polymerization, likely by sequestering G-actin.</text>
</comment>
<dbReference type="Pfam" id="PF00241">
    <property type="entry name" value="Cofilin_ADF"/>
    <property type="match status" value="2"/>
</dbReference>
<comment type="subcellular location">
    <subcellularLocation>
        <location evidence="2">Cytoplasm</location>
        <location evidence="2">Cell cortex</location>
    </subcellularLocation>
    <subcellularLocation>
        <location evidence="1">Cytoplasm</location>
        <location evidence="1">Cytoskeleton</location>
    </subcellularLocation>
</comment>
<dbReference type="GO" id="GO:0030016">
    <property type="term" value="C:myofibril"/>
    <property type="evidence" value="ECO:0007669"/>
    <property type="project" value="TreeGrafter"/>
</dbReference>